<keyword evidence="3" id="KW-0238">DNA-binding</keyword>
<dbReference type="Proteomes" id="UP000634780">
    <property type="component" value="Unassembled WGS sequence"/>
</dbReference>
<evidence type="ECO:0000256" key="5">
    <source>
        <dbReference type="ARBA" id="ARBA00023163"/>
    </source>
</evidence>
<dbReference type="InterPro" id="IPR050204">
    <property type="entry name" value="AraC_XylS_family_regulators"/>
</dbReference>
<evidence type="ECO:0000259" key="7">
    <source>
        <dbReference type="PROSITE" id="PS01124"/>
    </source>
</evidence>
<dbReference type="InterPro" id="IPR018060">
    <property type="entry name" value="HTH_AraC"/>
</dbReference>
<dbReference type="PANTHER" id="PTHR46796:SF13">
    <property type="entry name" value="HTH-TYPE TRANSCRIPTIONAL ACTIVATOR RHAS"/>
    <property type="match status" value="1"/>
</dbReference>
<dbReference type="PANTHER" id="PTHR46796">
    <property type="entry name" value="HTH-TYPE TRANSCRIPTIONAL ACTIVATOR RHAS-RELATED"/>
    <property type="match status" value="1"/>
</dbReference>
<dbReference type="RefSeq" id="WP_190116118.1">
    <property type="nucleotide sequence ID" value="NZ_BMVR01000005.1"/>
</dbReference>
<evidence type="ECO:0000256" key="6">
    <source>
        <dbReference type="SAM" id="MobiDB-lite"/>
    </source>
</evidence>
<dbReference type="PROSITE" id="PS01124">
    <property type="entry name" value="HTH_ARAC_FAMILY_2"/>
    <property type="match status" value="1"/>
</dbReference>
<protein>
    <submittedName>
        <fullName evidence="8">AraC family transcriptional regulator</fullName>
    </submittedName>
</protein>
<reference evidence="8 9" key="1">
    <citation type="submission" date="2020-12" db="EMBL/GenBank/DDBJ databases">
        <title>Streptomyces typhae sp. nov., a novel endophytic actinomycete isolated from the root of cattail pollen (Typha angustifolia L.).</title>
        <authorList>
            <person name="Peng C."/>
            <person name="Liu C."/>
        </authorList>
    </citation>
    <scope>NUCLEOTIDE SEQUENCE [LARGE SCALE GENOMIC DNA]</scope>
    <source>
        <strain evidence="8 9">JCM 4753</strain>
    </source>
</reference>
<evidence type="ECO:0000256" key="2">
    <source>
        <dbReference type="ARBA" id="ARBA00023015"/>
    </source>
</evidence>
<feature type="region of interest" description="Disordered" evidence="6">
    <location>
        <begin position="100"/>
        <end position="119"/>
    </location>
</feature>
<dbReference type="SUPFAM" id="SSF51182">
    <property type="entry name" value="RmlC-like cupins"/>
    <property type="match status" value="1"/>
</dbReference>
<organism evidence="8 9">
    <name type="scientific">Streptomyces flavofungini</name>
    <dbReference type="NCBI Taxonomy" id="68200"/>
    <lineage>
        <taxon>Bacteria</taxon>
        <taxon>Bacillati</taxon>
        <taxon>Actinomycetota</taxon>
        <taxon>Actinomycetes</taxon>
        <taxon>Kitasatosporales</taxon>
        <taxon>Streptomycetaceae</taxon>
        <taxon>Streptomyces</taxon>
    </lineage>
</organism>
<dbReference type="PROSITE" id="PS00041">
    <property type="entry name" value="HTH_ARAC_FAMILY_1"/>
    <property type="match status" value="1"/>
</dbReference>
<keyword evidence="5" id="KW-0804">Transcription</keyword>
<dbReference type="Pfam" id="PF12833">
    <property type="entry name" value="HTH_18"/>
    <property type="match status" value="1"/>
</dbReference>
<dbReference type="SUPFAM" id="SSF46689">
    <property type="entry name" value="Homeodomain-like"/>
    <property type="match status" value="2"/>
</dbReference>
<dbReference type="SUPFAM" id="SSF51215">
    <property type="entry name" value="Regulatory protein AraC"/>
    <property type="match status" value="1"/>
</dbReference>
<dbReference type="InterPro" id="IPR037923">
    <property type="entry name" value="HTH-like"/>
</dbReference>
<feature type="domain" description="HTH araC/xylS-type" evidence="7">
    <location>
        <begin position="216"/>
        <end position="314"/>
    </location>
</feature>
<keyword evidence="4" id="KW-0010">Activator</keyword>
<dbReference type="InterPro" id="IPR009057">
    <property type="entry name" value="Homeodomain-like_sf"/>
</dbReference>
<sequence>MDVVSDAIAAVRVGDPFANRVRAEGSWCARLPAYEGAGFHVVLDGSCQLLLDEGHRPVPLGRGDVVLLPHGSEHLLADAAAEGVAAARRAVEFDRWADRPDAADPSTAVPDTPAPNTPTAELMCGKYRLDRARAHPLLAELPDVLHLPAAPDRHPELHAALGLLAHETTDVRPGADIAVPGLLDLLLVYLIRAWLADRAVAGTSGWPCALGDPVVASALSLLHTDPAHPWTNDQLAARAGVSRATLARRFTLLVGRPPMAYLSWWRMTRAAALLRDGEAPLEAIARRVGYGSPYALSHAFSREFGVTPGRYRTRAAKAHATSGMEIPAAG</sequence>
<dbReference type="Gene3D" id="1.10.10.60">
    <property type="entry name" value="Homeodomain-like"/>
    <property type="match status" value="2"/>
</dbReference>
<name>A0ABS0X0W6_9ACTN</name>
<dbReference type="Pfam" id="PF12852">
    <property type="entry name" value="Cupin_6"/>
    <property type="match status" value="1"/>
</dbReference>
<comment type="caution">
    <text evidence="8">The sequence shown here is derived from an EMBL/GenBank/DDBJ whole genome shotgun (WGS) entry which is preliminary data.</text>
</comment>
<keyword evidence="1" id="KW-0963">Cytoplasm</keyword>
<dbReference type="InterPro" id="IPR018062">
    <property type="entry name" value="HTH_AraC-typ_CS"/>
</dbReference>
<dbReference type="EMBL" id="JAEKOZ010000003">
    <property type="protein sequence ID" value="MBJ3806827.1"/>
    <property type="molecule type" value="Genomic_DNA"/>
</dbReference>
<dbReference type="SMART" id="SM00342">
    <property type="entry name" value="HTH_ARAC"/>
    <property type="match status" value="1"/>
</dbReference>
<proteinExistence type="predicted"/>
<accession>A0ABS0X0W6</accession>
<evidence type="ECO:0000313" key="8">
    <source>
        <dbReference type="EMBL" id="MBJ3806827.1"/>
    </source>
</evidence>
<evidence type="ECO:0000313" key="9">
    <source>
        <dbReference type="Proteomes" id="UP000634780"/>
    </source>
</evidence>
<evidence type="ECO:0000256" key="1">
    <source>
        <dbReference type="ARBA" id="ARBA00022490"/>
    </source>
</evidence>
<dbReference type="InterPro" id="IPR032783">
    <property type="entry name" value="AraC_lig"/>
</dbReference>
<keyword evidence="2" id="KW-0805">Transcription regulation</keyword>
<evidence type="ECO:0000256" key="4">
    <source>
        <dbReference type="ARBA" id="ARBA00023159"/>
    </source>
</evidence>
<dbReference type="InterPro" id="IPR011051">
    <property type="entry name" value="RmlC_Cupin_sf"/>
</dbReference>
<keyword evidence="9" id="KW-1185">Reference proteome</keyword>
<evidence type="ECO:0000256" key="3">
    <source>
        <dbReference type="ARBA" id="ARBA00023125"/>
    </source>
</evidence>
<gene>
    <name evidence="8" type="ORF">JGB26_06785</name>
</gene>